<dbReference type="GO" id="GO:0046872">
    <property type="term" value="F:metal ion binding"/>
    <property type="evidence" value="ECO:0007669"/>
    <property type="project" value="UniProtKB-KW"/>
</dbReference>
<dbReference type="GO" id="GO:0016798">
    <property type="term" value="F:hydrolase activity, acting on glycosyl bonds"/>
    <property type="evidence" value="ECO:0007669"/>
    <property type="project" value="UniProtKB-KW"/>
</dbReference>
<keyword evidence="1" id="KW-0479">Metal-binding</keyword>
<proteinExistence type="predicted"/>
<evidence type="ECO:0000313" key="7">
    <source>
        <dbReference type="Proteomes" id="UP000028073"/>
    </source>
</evidence>
<evidence type="ECO:0000256" key="2">
    <source>
        <dbReference type="ARBA" id="ARBA00022801"/>
    </source>
</evidence>
<dbReference type="PANTHER" id="PTHR42909">
    <property type="entry name" value="ZGC:136858"/>
    <property type="match status" value="1"/>
</dbReference>
<keyword evidence="7" id="KW-1185">Reference proteome</keyword>
<dbReference type="SUPFAM" id="SSF110581">
    <property type="entry name" value="Indigoidine synthase A-like"/>
    <property type="match status" value="1"/>
</dbReference>
<evidence type="ECO:0008006" key="8">
    <source>
        <dbReference type="Google" id="ProtNLM"/>
    </source>
</evidence>
<gene>
    <name evidence="6" type="ORF">GZ78_09450</name>
</gene>
<evidence type="ECO:0000256" key="4">
    <source>
        <dbReference type="ARBA" id="ARBA00023239"/>
    </source>
</evidence>
<evidence type="ECO:0000256" key="5">
    <source>
        <dbReference type="ARBA" id="ARBA00023295"/>
    </source>
</evidence>
<evidence type="ECO:0000256" key="3">
    <source>
        <dbReference type="ARBA" id="ARBA00023211"/>
    </source>
</evidence>
<organism evidence="6 7">
    <name type="scientific">Endozoicomonas numazuensis</name>
    <dbReference type="NCBI Taxonomy" id="1137799"/>
    <lineage>
        <taxon>Bacteria</taxon>
        <taxon>Pseudomonadati</taxon>
        <taxon>Pseudomonadota</taxon>
        <taxon>Gammaproteobacteria</taxon>
        <taxon>Oceanospirillales</taxon>
        <taxon>Endozoicomonadaceae</taxon>
        <taxon>Endozoicomonas</taxon>
    </lineage>
</organism>
<dbReference type="EMBL" id="JOKH01000002">
    <property type="protein sequence ID" value="KEQ17864.1"/>
    <property type="molecule type" value="Genomic_DNA"/>
</dbReference>
<keyword evidence="3" id="KW-0464">Manganese</keyword>
<name>A0A081NHE1_9GAMM</name>
<dbReference type="GO" id="GO:0005737">
    <property type="term" value="C:cytoplasm"/>
    <property type="evidence" value="ECO:0007669"/>
    <property type="project" value="TreeGrafter"/>
</dbReference>
<dbReference type="STRING" id="1137799.GZ78_09450"/>
<dbReference type="Pfam" id="PF04227">
    <property type="entry name" value="Indigoidine_A"/>
    <property type="match status" value="1"/>
</dbReference>
<evidence type="ECO:0000313" key="6">
    <source>
        <dbReference type="EMBL" id="KEQ17864.1"/>
    </source>
</evidence>
<keyword evidence="2" id="KW-0378">Hydrolase</keyword>
<keyword evidence="4" id="KW-0456">Lyase</keyword>
<protein>
    <recommendedName>
        <fullName evidence="8">Pseudouridine-5'-phosphate glycosidase</fullName>
    </recommendedName>
</protein>
<comment type="caution">
    <text evidence="6">The sequence shown here is derived from an EMBL/GenBank/DDBJ whole genome shotgun (WGS) entry which is preliminary data.</text>
</comment>
<dbReference type="PANTHER" id="PTHR42909:SF1">
    <property type="entry name" value="CARBOHYDRATE KINASE PFKB DOMAIN-CONTAINING PROTEIN"/>
    <property type="match status" value="1"/>
</dbReference>
<dbReference type="InterPro" id="IPR007342">
    <property type="entry name" value="PsuG"/>
</dbReference>
<accession>A0A081NHE1</accession>
<dbReference type="Gene3D" id="3.40.1790.10">
    <property type="entry name" value="Indigoidine synthase domain"/>
    <property type="match status" value="1"/>
</dbReference>
<dbReference type="AlphaFoldDB" id="A0A081NHE1"/>
<keyword evidence="5" id="KW-0326">Glycosidase</keyword>
<dbReference type="InterPro" id="IPR022830">
    <property type="entry name" value="Indigdn_synthA-like"/>
</dbReference>
<dbReference type="eggNOG" id="COG2313">
    <property type="taxonomic scope" value="Bacteria"/>
</dbReference>
<dbReference type="Proteomes" id="UP000028073">
    <property type="component" value="Unassembled WGS sequence"/>
</dbReference>
<evidence type="ECO:0000256" key="1">
    <source>
        <dbReference type="ARBA" id="ARBA00022723"/>
    </source>
</evidence>
<sequence>MIQVSADVKEALHYNQPVVALETVNAFIHGGETNEKKHETTLLYDQAVRAKGALPVLIAIVDGKLKAGLHHEELERIFDGNSSIRKISRRDLPLILGTKQHGAVSVSAATKIADLMGINIVAAGGMGGVHQNAQLTYDISPDIYELATSSVAVVCSGAKSIIDLRLTLEYLETHSVPVLGYQTDVFPSFCVKETEYPIDRRVESSVEVAEILQRKWVLGLQGGVVVANPVPDEFAFSPKEMNDLIQSALLALEQTAVPGKERTNFLLDQVSRFSEGRSTSSNIQLLINNASLAADIAVDYARETNQ</sequence>
<reference evidence="6 7" key="1">
    <citation type="submission" date="2014-06" db="EMBL/GenBank/DDBJ databases">
        <title>Whole Genome Sequences of Three Symbiotic Endozoicomonas Bacteria.</title>
        <authorList>
            <person name="Neave M.J."/>
            <person name="Apprill A."/>
            <person name="Voolstra C.R."/>
        </authorList>
    </citation>
    <scope>NUCLEOTIDE SEQUENCE [LARGE SCALE GENOMIC DNA]</scope>
    <source>
        <strain evidence="6 7">DSM 25634</strain>
    </source>
</reference>
<dbReference type="GO" id="GO:0004730">
    <property type="term" value="F:pseudouridylate synthase activity"/>
    <property type="evidence" value="ECO:0007669"/>
    <property type="project" value="InterPro"/>
</dbReference>